<keyword evidence="3" id="KW-1185">Reference proteome</keyword>
<evidence type="ECO:0000313" key="3">
    <source>
        <dbReference type="Proteomes" id="UP000619244"/>
    </source>
</evidence>
<evidence type="ECO:0000313" key="2">
    <source>
        <dbReference type="EMBL" id="GGY15788.1"/>
    </source>
</evidence>
<proteinExistence type="predicted"/>
<feature type="region of interest" description="Disordered" evidence="1">
    <location>
        <begin position="1"/>
        <end position="58"/>
    </location>
</feature>
<sequence length="58" mass="5928">MPRGPPTIAPLLSSSRDSRAVAARAGKRDKKQAGRGAGQSCGAPPYTPVLSQRGIGPE</sequence>
<accession>A0A918P2Z2</accession>
<organism evidence="2 3">
    <name type="scientific">Streptomyces minutiscleroticus</name>
    <dbReference type="NCBI Taxonomy" id="68238"/>
    <lineage>
        <taxon>Bacteria</taxon>
        <taxon>Bacillati</taxon>
        <taxon>Actinomycetota</taxon>
        <taxon>Actinomycetes</taxon>
        <taxon>Kitasatosporales</taxon>
        <taxon>Streptomycetaceae</taxon>
        <taxon>Streptomyces</taxon>
    </lineage>
</organism>
<reference evidence="2" key="1">
    <citation type="journal article" date="2014" name="Int. J. Syst. Evol. Microbiol.">
        <title>Complete genome sequence of Corynebacterium casei LMG S-19264T (=DSM 44701T), isolated from a smear-ripened cheese.</title>
        <authorList>
            <consortium name="US DOE Joint Genome Institute (JGI-PGF)"/>
            <person name="Walter F."/>
            <person name="Albersmeier A."/>
            <person name="Kalinowski J."/>
            <person name="Ruckert C."/>
        </authorList>
    </citation>
    <scope>NUCLEOTIDE SEQUENCE</scope>
    <source>
        <strain evidence="2">JCM 4790</strain>
    </source>
</reference>
<gene>
    <name evidence="2" type="ORF">GCM10010358_79590</name>
</gene>
<protein>
    <submittedName>
        <fullName evidence="2">Uncharacterized protein</fullName>
    </submittedName>
</protein>
<comment type="caution">
    <text evidence="2">The sequence shown here is derived from an EMBL/GenBank/DDBJ whole genome shotgun (WGS) entry which is preliminary data.</text>
</comment>
<evidence type="ECO:0000256" key="1">
    <source>
        <dbReference type="SAM" id="MobiDB-lite"/>
    </source>
</evidence>
<reference evidence="2" key="2">
    <citation type="submission" date="2020-09" db="EMBL/GenBank/DDBJ databases">
        <authorList>
            <person name="Sun Q."/>
            <person name="Ohkuma M."/>
        </authorList>
    </citation>
    <scope>NUCLEOTIDE SEQUENCE</scope>
    <source>
        <strain evidence="2">JCM 4790</strain>
    </source>
</reference>
<dbReference type="EMBL" id="BMVU01000103">
    <property type="protein sequence ID" value="GGY15788.1"/>
    <property type="molecule type" value="Genomic_DNA"/>
</dbReference>
<name>A0A918P2Z2_9ACTN</name>
<dbReference type="AlphaFoldDB" id="A0A918P2Z2"/>
<dbReference type="Proteomes" id="UP000619244">
    <property type="component" value="Unassembled WGS sequence"/>
</dbReference>